<keyword evidence="2" id="KW-1185">Reference proteome</keyword>
<evidence type="ECO:0000313" key="1">
    <source>
        <dbReference type="EMBL" id="OMJ72803.1"/>
    </source>
</evidence>
<dbReference type="EMBL" id="MPUH01000872">
    <property type="protein sequence ID" value="OMJ72803.1"/>
    <property type="molecule type" value="Genomic_DNA"/>
</dbReference>
<evidence type="ECO:0000313" key="2">
    <source>
        <dbReference type="Proteomes" id="UP000187209"/>
    </source>
</evidence>
<sequence>MRKFIKTSSKESKIAPNIVTVIDFDDNTKYYEAPGDQSSPMKIEKFIIDSESKILYTNATSEKKLKAPTCESSINLIDVYANNVKPKLIEEYEVQLYYIKEKFHESLCGELKISDLLLSFPMFLMMENLEKKQNFIKTQANYDSYIILSKDNLLPIRHKIMVELCEIISALLVKWNIFNKQKYDYRTSIRSQNVKIIDMKSINSNTFNIEIIWFCAAIKEKYLPEVSTTELYQYSELLENQINHVFRLMIEDYNECIPSIEDAVGIKSRKYRKKCLRREPVMFIGQNSYTELKYPTFIRKFYFKKNLRKNIALINAIVDLENIYRIFERELIGRFLLII</sequence>
<name>A0A1R2B7M6_9CILI</name>
<accession>A0A1R2B7M6</accession>
<comment type="caution">
    <text evidence="1">The sequence shown here is derived from an EMBL/GenBank/DDBJ whole genome shotgun (WGS) entry which is preliminary data.</text>
</comment>
<proteinExistence type="predicted"/>
<protein>
    <submittedName>
        <fullName evidence="1">Uncharacterized protein</fullName>
    </submittedName>
</protein>
<dbReference type="Proteomes" id="UP000187209">
    <property type="component" value="Unassembled WGS sequence"/>
</dbReference>
<gene>
    <name evidence="1" type="ORF">SteCoe_28666</name>
</gene>
<organism evidence="1 2">
    <name type="scientific">Stentor coeruleus</name>
    <dbReference type="NCBI Taxonomy" id="5963"/>
    <lineage>
        <taxon>Eukaryota</taxon>
        <taxon>Sar</taxon>
        <taxon>Alveolata</taxon>
        <taxon>Ciliophora</taxon>
        <taxon>Postciliodesmatophora</taxon>
        <taxon>Heterotrichea</taxon>
        <taxon>Heterotrichida</taxon>
        <taxon>Stentoridae</taxon>
        <taxon>Stentor</taxon>
    </lineage>
</organism>
<reference evidence="1 2" key="1">
    <citation type="submission" date="2016-11" db="EMBL/GenBank/DDBJ databases">
        <title>The macronuclear genome of Stentor coeruleus: a giant cell with tiny introns.</title>
        <authorList>
            <person name="Slabodnick M."/>
            <person name="Ruby J.G."/>
            <person name="Reiff S.B."/>
            <person name="Swart E.C."/>
            <person name="Gosai S."/>
            <person name="Prabakaran S."/>
            <person name="Witkowska E."/>
            <person name="Larue G.E."/>
            <person name="Fisher S."/>
            <person name="Freeman R.M."/>
            <person name="Gunawardena J."/>
            <person name="Chu W."/>
            <person name="Stover N.A."/>
            <person name="Gregory B.D."/>
            <person name="Nowacki M."/>
            <person name="Derisi J."/>
            <person name="Roy S.W."/>
            <person name="Marshall W.F."/>
            <person name="Sood P."/>
        </authorList>
    </citation>
    <scope>NUCLEOTIDE SEQUENCE [LARGE SCALE GENOMIC DNA]</scope>
    <source>
        <strain evidence="1">WM001</strain>
    </source>
</reference>
<dbReference type="AlphaFoldDB" id="A0A1R2B7M6"/>